<protein>
    <submittedName>
        <fullName evidence="2">Uroporphyrinogen decarboxylase</fullName>
    </submittedName>
</protein>
<proteinExistence type="predicted"/>
<dbReference type="GO" id="GO:0004853">
    <property type="term" value="F:uroporphyrinogen decarboxylase activity"/>
    <property type="evidence" value="ECO:0007669"/>
    <property type="project" value="InterPro"/>
</dbReference>
<dbReference type="SUPFAM" id="SSF51726">
    <property type="entry name" value="UROD/MetE-like"/>
    <property type="match status" value="1"/>
</dbReference>
<evidence type="ECO:0000313" key="3">
    <source>
        <dbReference type="Proteomes" id="UP000483293"/>
    </source>
</evidence>
<feature type="domain" description="Uroporphyrinogen decarboxylase (URO-D)" evidence="1">
    <location>
        <begin position="43"/>
        <end position="351"/>
    </location>
</feature>
<evidence type="ECO:0000259" key="1">
    <source>
        <dbReference type="Pfam" id="PF01208"/>
    </source>
</evidence>
<dbReference type="Gene3D" id="3.20.20.210">
    <property type="match status" value="1"/>
</dbReference>
<dbReference type="InterPro" id="IPR000257">
    <property type="entry name" value="Uroporphyrinogen_deCOase"/>
</dbReference>
<sequence>MRGTRKAFIMTRDRRQEFHDLARGEGTVPYLTSAWQHFVGNEYDVELQAQAHIDFVRKWDWDFVKINPRSAYYAEGFGARFDPDDYGTGRSPRLLDYPVNTPGDLAGIVAVDPTASKPFADQIASARLIRKDLGDRAILETVFSPLTVLLFVAGLPRINGKPLYGAAPKLDKDTLLFTDKEATFKALDAITETLVAYVKTVLEPVEQGGAGLDGVFYAETGMASRGYFTHEQFKELARPYDERVLAAVGDHVKLLHTCRDHANPDWFADYPIDFLQWDQYVPGNPPISDDFNAVPVGGPDASLIGEGTDETKLADEIQETVKAREGKPFLLAPSCTVPPKPDDAHLRLLREA</sequence>
<dbReference type="Proteomes" id="UP000483293">
    <property type="component" value="Unassembled WGS sequence"/>
</dbReference>
<dbReference type="AlphaFoldDB" id="A0A6L9SUH2"/>
<evidence type="ECO:0000313" key="2">
    <source>
        <dbReference type="EMBL" id="NEG55182.1"/>
    </source>
</evidence>
<dbReference type="GO" id="GO:0006779">
    <property type="term" value="P:porphyrin-containing compound biosynthetic process"/>
    <property type="evidence" value="ECO:0007669"/>
    <property type="project" value="InterPro"/>
</dbReference>
<name>A0A6L9SUH2_9BIFI</name>
<gene>
    <name evidence="2" type="ORF">GFD21_05220</name>
</gene>
<dbReference type="Pfam" id="PF01208">
    <property type="entry name" value="URO-D"/>
    <property type="match status" value="1"/>
</dbReference>
<dbReference type="InterPro" id="IPR038071">
    <property type="entry name" value="UROD/MetE-like_sf"/>
</dbReference>
<organism evidence="2 3">
    <name type="scientific">Bifidobacterium platyrrhinorum</name>
    <dbReference type="NCBI Taxonomy" id="2661628"/>
    <lineage>
        <taxon>Bacteria</taxon>
        <taxon>Bacillati</taxon>
        <taxon>Actinomycetota</taxon>
        <taxon>Actinomycetes</taxon>
        <taxon>Bifidobacteriales</taxon>
        <taxon>Bifidobacteriaceae</taxon>
        <taxon>Bifidobacterium</taxon>
    </lineage>
</organism>
<reference evidence="2 3" key="1">
    <citation type="submission" date="2019-10" db="EMBL/GenBank/DDBJ databases">
        <title>Bifidobacterium from non-human primates.</title>
        <authorList>
            <person name="Modesto M."/>
        </authorList>
    </citation>
    <scope>NUCLEOTIDE SEQUENCE [LARGE SCALE GENOMIC DNA]</scope>
    <source>
        <strain evidence="2 3">SMA15</strain>
    </source>
</reference>
<accession>A0A6L9SUH2</accession>
<keyword evidence="3" id="KW-1185">Reference proteome</keyword>
<dbReference type="EMBL" id="WHZV01000003">
    <property type="protein sequence ID" value="NEG55182.1"/>
    <property type="molecule type" value="Genomic_DNA"/>
</dbReference>
<comment type="caution">
    <text evidence="2">The sequence shown here is derived from an EMBL/GenBank/DDBJ whole genome shotgun (WGS) entry which is preliminary data.</text>
</comment>